<dbReference type="Proteomes" id="UP000525298">
    <property type="component" value="Unassembled WGS sequence"/>
</dbReference>
<accession>A0A7W0HL56</accession>
<proteinExistence type="predicted"/>
<organism evidence="1 2">
    <name type="scientific">Desulfosalsimonas propionicica</name>
    <dbReference type="NCBI Taxonomy" id="332175"/>
    <lineage>
        <taxon>Bacteria</taxon>
        <taxon>Pseudomonadati</taxon>
        <taxon>Thermodesulfobacteriota</taxon>
        <taxon>Desulfobacteria</taxon>
        <taxon>Desulfobacterales</taxon>
        <taxon>Desulfosalsimonadaceae</taxon>
        <taxon>Desulfosalsimonas</taxon>
    </lineage>
</organism>
<evidence type="ECO:0000313" key="1">
    <source>
        <dbReference type="EMBL" id="MBA2881915.1"/>
    </source>
</evidence>
<reference evidence="1 2" key="1">
    <citation type="submission" date="2020-07" db="EMBL/GenBank/DDBJ databases">
        <title>Genomic Encyclopedia of Type Strains, Phase IV (KMG-IV): sequencing the most valuable type-strain genomes for metagenomic binning, comparative biology and taxonomic classification.</title>
        <authorList>
            <person name="Goeker M."/>
        </authorList>
    </citation>
    <scope>NUCLEOTIDE SEQUENCE [LARGE SCALE GENOMIC DNA]</scope>
    <source>
        <strain evidence="1 2">DSM 17721</strain>
    </source>
</reference>
<dbReference type="EMBL" id="JACDUS010000006">
    <property type="protein sequence ID" value="MBA2881915.1"/>
    <property type="molecule type" value="Genomic_DNA"/>
</dbReference>
<gene>
    <name evidence="1" type="ORF">HNR65_002249</name>
</gene>
<dbReference type="AlphaFoldDB" id="A0A7W0HL56"/>
<name>A0A7W0HL56_9BACT</name>
<protein>
    <submittedName>
        <fullName evidence="1">Uncharacterized protein</fullName>
    </submittedName>
</protein>
<evidence type="ECO:0000313" key="2">
    <source>
        <dbReference type="Proteomes" id="UP000525298"/>
    </source>
</evidence>
<keyword evidence="2" id="KW-1185">Reference proteome</keyword>
<comment type="caution">
    <text evidence="1">The sequence shown here is derived from an EMBL/GenBank/DDBJ whole genome shotgun (WGS) entry which is preliminary data.</text>
</comment>
<dbReference type="RefSeq" id="WP_181551571.1">
    <property type="nucleotide sequence ID" value="NZ_JACDUS010000006.1"/>
</dbReference>
<sequence>MYKRIDHEDKKIEIQEHFHSPMVYLDHWALNDFSLNPSLRERFVSTMNSKGGTLRLSVANMVEISKQEDKSQVESMLSMIRSIEDCGLINIDVSEVIKKENKIVSDPAAIFKVQNPSAELELVSAYLLAKKYPLTWHVADIIETVVNEFPSTNLSRNNDEFLAAMKDLIEKGRNDPVYLKKVKGRFLGLKQRGPRYQTATRELLQFTVDFIIKNVDMAMAQYSEWNDIFHLIVPVAYCDIVMLDRRWVAFMNQTGLSYPQVARTFDRRSIESLFEHIENWAG</sequence>